<dbReference type="GO" id="GO:0015297">
    <property type="term" value="F:antiporter activity"/>
    <property type="evidence" value="ECO:0007669"/>
    <property type="project" value="UniProtKB-KW"/>
</dbReference>
<evidence type="ECO:0000256" key="4">
    <source>
        <dbReference type="ARBA" id="ARBA00022475"/>
    </source>
</evidence>
<accession>Q1YM85</accession>
<gene>
    <name evidence="13" type="ORF">SI859A1_02312</name>
</gene>
<sequence length="628" mass="68183">MHDLALQLALIGVAGIAAQWVAWRVQVPAIILLLGVGLLFGPITGFMNPREDFGDLYTPLVSTAVAIILFEGGMTLNFRDIRETSTAVRRMVIIGGPLVWVMTALAGHYIGNLSWPTAIILGAILVVTGPTVITPLLRHAKLKNRPASILRWEAIVNDPIGALFAVIAFETYLVLNAGHEAENLILNVILAIIIAIPGGFLAGRFLSWVFARGEAPEYLKAPILLVAVVGMNSLTNLVLEEGGLLTVTVMGITMANTRIASLSDLRRFKETITLLLVSGLFIILTASLQREVLASLEWRVIGFLAAVLFVVRPVAVFVSTLGAGLTWRERLLVGWIAPRGIVAVAVAGLFGATLSGLGVADADRMIAYTFALVAVTILLHGFTLGPLARALDLRSADRPGVLFVGASRFTIAFARRLKAQDVPVLIADANWSRISEARLAELEVWYGEILSEAAHHNLNLARFDHMVAATDNDAYNALVCTDFGPEIGRSEVFQIGKIEGSDRRSMNFTIGGQPLFQPPKTFTELRDLVVDGWNFQATRLTEEFDYERFSATRPEGTHVILWIRPSGNLLFASNEGSGEPGEGDTIISFGPKPPQRDQEKIVKATTTEREARAEKARMTSEAVKPKEG</sequence>
<dbReference type="OrthoDB" id="570124at2"/>
<reference evidence="13 14" key="1">
    <citation type="journal article" date="2008" name="Appl. Environ. Microbiol.">
        <title>Genomic insights into Mn(II) oxidation by the marine alphaproteobacterium Aurantimonas sp. strain SI85-9A1.</title>
        <authorList>
            <person name="Dick G.J."/>
            <person name="Podell S."/>
            <person name="Johnson H.A."/>
            <person name="Rivera-Espinoza Y."/>
            <person name="Bernier-Latmani R."/>
            <person name="McCarthy J.K."/>
            <person name="Torpey J.W."/>
            <person name="Clement B.G."/>
            <person name="Gaasterland T."/>
            <person name="Tebo B.M."/>
        </authorList>
    </citation>
    <scope>NUCLEOTIDE SEQUENCE [LARGE SCALE GENOMIC DNA]</scope>
    <source>
        <strain evidence="13 14">SI85-9A1</strain>
    </source>
</reference>
<feature type="domain" description="Cation/H+ exchanger transmembrane" evidence="11">
    <location>
        <begin position="21"/>
        <end position="389"/>
    </location>
</feature>
<dbReference type="InterPro" id="IPR006153">
    <property type="entry name" value="Cation/H_exchanger_TM"/>
</dbReference>
<keyword evidence="8 10" id="KW-0472">Membrane</keyword>
<protein>
    <submittedName>
        <fullName evidence="13">Putative sodium/hydrogen antiporter</fullName>
    </submittedName>
</protein>
<evidence type="ECO:0000256" key="3">
    <source>
        <dbReference type="ARBA" id="ARBA00022449"/>
    </source>
</evidence>
<evidence type="ECO:0000256" key="1">
    <source>
        <dbReference type="ARBA" id="ARBA00004651"/>
    </source>
</evidence>
<dbReference type="InterPro" id="IPR036291">
    <property type="entry name" value="NAD(P)-bd_dom_sf"/>
</dbReference>
<evidence type="ECO:0000256" key="8">
    <source>
        <dbReference type="ARBA" id="ARBA00023136"/>
    </source>
</evidence>
<evidence type="ECO:0000313" key="13">
    <source>
        <dbReference type="EMBL" id="EAS51496.1"/>
    </source>
</evidence>
<dbReference type="BioCyc" id="AURANTIMONAS:SI859A1_02312-MONOMER"/>
<dbReference type="HOGENOM" id="CLU_005912_10_1_5"/>
<keyword evidence="5 10" id="KW-0812">Transmembrane</keyword>
<evidence type="ECO:0000256" key="6">
    <source>
        <dbReference type="ARBA" id="ARBA00022989"/>
    </source>
</evidence>
<keyword evidence="4" id="KW-1003">Cell membrane</keyword>
<dbReference type="AlphaFoldDB" id="Q1YM85"/>
<feature type="transmembrane region" description="Helical" evidence="10">
    <location>
        <begin position="6"/>
        <end position="23"/>
    </location>
</feature>
<dbReference type="SUPFAM" id="SSF51735">
    <property type="entry name" value="NAD(P)-binding Rossmann-fold domains"/>
    <property type="match status" value="1"/>
</dbReference>
<dbReference type="Pfam" id="PF02254">
    <property type="entry name" value="TrkA_N"/>
    <property type="match status" value="1"/>
</dbReference>
<dbReference type="GO" id="GO:0006813">
    <property type="term" value="P:potassium ion transport"/>
    <property type="evidence" value="ECO:0007669"/>
    <property type="project" value="InterPro"/>
</dbReference>
<organism evidence="13 14">
    <name type="scientific">Aurantimonas manganoxydans (strain ATCC BAA-1229 / DSM 21871 / SI85-9A1)</name>
    <dbReference type="NCBI Taxonomy" id="287752"/>
    <lineage>
        <taxon>Bacteria</taxon>
        <taxon>Pseudomonadati</taxon>
        <taxon>Pseudomonadota</taxon>
        <taxon>Alphaproteobacteria</taxon>
        <taxon>Hyphomicrobiales</taxon>
        <taxon>Aurantimonadaceae</taxon>
        <taxon>Aurantimonas</taxon>
    </lineage>
</organism>
<dbReference type="PANTHER" id="PTHR32507:SF0">
    <property type="entry name" value="NA(+)_H(+) ANTIPORTER 2-RELATED"/>
    <property type="match status" value="1"/>
</dbReference>
<evidence type="ECO:0000256" key="9">
    <source>
        <dbReference type="SAM" id="MobiDB-lite"/>
    </source>
</evidence>
<feature type="compositionally biased region" description="Basic and acidic residues" evidence="9">
    <location>
        <begin position="594"/>
        <end position="628"/>
    </location>
</feature>
<feature type="transmembrane region" description="Helical" evidence="10">
    <location>
        <begin position="60"/>
        <end position="79"/>
    </location>
</feature>
<keyword evidence="7" id="KW-0406">Ion transport</keyword>
<feature type="region of interest" description="Disordered" evidence="9">
    <location>
        <begin position="574"/>
        <end position="628"/>
    </location>
</feature>
<dbReference type="InterPro" id="IPR038770">
    <property type="entry name" value="Na+/solute_symporter_sf"/>
</dbReference>
<proteinExistence type="predicted"/>
<evidence type="ECO:0000259" key="12">
    <source>
        <dbReference type="Pfam" id="PF02254"/>
    </source>
</evidence>
<feature type="transmembrane region" description="Helical" evidence="10">
    <location>
        <begin position="117"/>
        <end position="137"/>
    </location>
</feature>
<name>Q1YM85_AURMS</name>
<feature type="transmembrane region" description="Helical" evidence="10">
    <location>
        <begin position="339"/>
        <end position="360"/>
    </location>
</feature>
<feature type="domain" description="RCK N-terminal" evidence="12">
    <location>
        <begin position="402"/>
        <end position="480"/>
    </location>
</feature>
<dbReference type="Gene3D" id="1.20.1530.20">
    <property type="match status" value="1"/>
</dbReference>
<keyword evidence="2" id="KW-0813">Transport</keyword>
<evidence type="ECO:0000256" key="10">
    <source>
        <dbReference type="SAM" id="Phobius"/>
    </source>
</evidence>
<comment type="subcellular location">
    <subcellularLocation>
        <location evidence="1">Cell membrane</location>
        <topology evidence="1">Multi-pass membrane protein</topology>
    </subcellularLocation>
</comment>
<feature type="transmembrane region" description="Helical" evidence="10">
    <location>
        <begin position="91"/>
        <end position="111"/>
    </location>
</feature>
<dbReference type="InterPro" id="IPR003148">
    <property type="entry name" value="RCK_N"/>
</dbReference>
<keyword evidence="3" id="KW-0050">Antiport</keyword>
<feature type="transmembrane region" description="Helical" evidence="10">
    <location>
        <begin position="149"/>
        <end position="172"/>
    </location>
</feature>
<evidence type="ECO:0000259" key="11">
    <source>
        <dbReference type="Pfam" id="PF00999"/>
    </source>
</evidence>
<dbReference type="GO" id="GO:1902600">
    <property type="term" value="P:proton transmembrane transport"/>
    <property type="evidence" value="ECO:0007669"/>
    <property type="project" value="InterPro"/>
</dbReference>
<dbReference type="PANTHER" id="PTHR32507">
    <property type="entry name" value="NA(+)/H(+) ANTIPORTER 1"/>
    <property type="match status" value="1"/>
</dbReference>
<evidence type="ECO:0000313" key="14">
    <source>
        <dbReference type="Proteomes" id="UP000000321"/>
    </source>
</evidence>
<feature type="transmembrane region" description="Helical" evidence="10">
    <location>
        <begin position="366"/>
        <end position="388"/>
    </location>
</feature>
<feature type="transmembrane region" description="Helical" evidence="10">
    <location>
        <begin position="272"/>
        <end position="288"/>
    </location>
</feature>
<evidence type="ECO:0000256" key="7">
    <source>
        <dbReference type="ARBA" id="ARBA00023065"/>
    </source>
</evidence>
<keyword evidence="6 10" id="KW-1133">Transmembrane helix</keyword>
<dbReference type="RefSeq" id="WP_009210134.1">
    <property type="nucleotide sequence ID" value="NZ_BBWP01000001.1"/>
</dbReference>
<dbReference type="Proteomes" id="UP000000321">
    <property type="component" value="Unassembled WGS sequence"/>
</dbReference>
<dbReference type="Gene3D" id="3.40.50.720">
    <property type="entry name" value="NAD(P)-binding Rossmann-like Domain"/>
    <property type="match status" value="1"/>
</dbReference>
<evidence type="ECO:0000256" key="5">
    <source>
        <dbReference type="ARBA" id="ARBA00022692"/>
    </source>
</evidence>
<comment type="caution">
    <text evidence="13">The sequence shown here is derived from an EMBL/GenBank/DDBJ whole genome shotgun (WGS) entry which is preliminary data.</text>
</comment>
<evidence type="ECO:0000256" key="2">
    <source>
        <dbReference type="ARBA" id="ARBA00022448"/>
    </source>
</evidence>
<keyword evidence="14" id="KW-1185">Reference proteome</keyword>
<feature type="transmembrane region" description="Helical" evidence="10">
    <location>
        <begin position="218"/>
        <end position="237"/>
    </location>
</feature>
<feature type="transmembrane region" description="Helical" evidence="10">
    <location>
        <begin position="300"/>
        <end position="327"/>
    </location>
</feature>
<feature type="transmembrane region" description="Helical" evidence="10">
    <location>
        <begin position="184"/>
        <end position="206"/>
    </location>
</feature>
<dbReference type="EMBL" id="AAPJ01000001">
    <property type="protein sequence ID" value="EAS51496.1"/>
    <property type="molecule type" value="Genomic_DNA"/>
</dbReference>
<dbReference type="GO" id="GO:0005886">
    <property type="term" value="C:plasma membrane"/>
    <property type="evidence" value="ECO:0007669"/>
    <property type="project" value="UniProtKB-SubCell"/>
</dbReference>
<dbReference type="Pfam" id="PF00999">
    <property type="entry name" value="Na_H_Exchanger"/>
    <property type="match status" value="1"/>
</dbReference>
<feature type="transmembrane region" description="Helical" evidence="10">
    <location>
        <begin position="30"/>
        <end position="48"/>
    </location>
</feature>